<proteinExistence type="inferred from homology"/>
<dbReference type="AlphaFoldDB" id="A7TJ01"/>
<dbReference type="GO" id="GO:0005634">
    <property type="term" value="C:nucleus"/>
    <property type="evidence" value="ECO:0007669"/>
    <property type="project" value="TreeGrafter"/>
</dbReference>
<dbReference type="GO" id="GO:0008597">
    <property type="term" value="F:calcium-dependent protein serine/threonine phosphatase regulator activity"/>
    <property type="evidence" value="ECO:0007669"/>
    <property type="project" value="EnsemblFungi"/>
</dbReference>
<feature type="region of interest" description="Disordered" evidence="2">
    <location>
        <begin position="188"/>
        <end position="207"/>
    </location>
</feature>
<keyword evidence="4" id="KW-1185">Reference proteome</keyword>
<dbReference type="PANTHER" id="PTHR10300">
    <property type="entry name" value="CALCIPRESSIN"/>
    <property type="match status" value="1"/>
</dbReference>
<dbReference type="OMA" id="MPPRSIF"/>
<dbReference type="HOGENOM" id="CLU_1390040_0_0_1"/>
<evidence type="ECO:0000313" key="4">
    <source>
        <dbReference type="Proteomes" id="UP000000267"/>
    </source>
</evidence>
<dbReference type="FunCoup" id="A7TJ01">
    <property type="interactions" value="40"/>
</dbReference>
<dbReference type="InterPro" id="IPR006931">
    <property type="entry name" value="Calcipressin"/>
</dbReference>
<gene>
    <name evidence="3" type="ORF">Kpol_1033p3</name>
</gene>
<dbReference type="GO" id="GO:0005737">
    <property type="term" value="C:cytoplasm"/>
    <property type="evidence" value="ECO:0007669"/>
    <property type="project" value="TreeGrafter"/>
</dbReference>
<dbReference type="Pfam" id="PF04847">
    <property type="entry name" value="Calcipressin"/>
    <property type="match status" value="1"/>
</dbReference>
<sequence length="207" mass="23436">MSTNTVIVTNKSSIDPSLSVTTDDNVLRLVHWLNETILLKFQVEVSNPIQLIKIHSFKRLILVCPSRLIAKDLVTTGSIHFDHWSFNFSLTDTITNITKDYLKVPKSDKMFLVSPPTSPPPGFDYSRCEDQPNTNVLHVSETSTSYNNLNINNDNNNLVSSNVGSIVLERRASYVIFDQDDDKDIQEFKTAMPPRSVFDDDSDIELE</sequence>
<dbReference type="STRING" id="436907.A7TJ01"/>
<evidence type="ECO:0000256" key="1">
    <source>
        <dbReference type="ARBA" id="ARBA00008209"/>
    </source>
</evidence>
<organism evidence="4">
    <name type="scientific">Vanderwaltozyma polyspora (strain ATCC 22028 / DSM 70294 / BCRC 21397 / CBS 2163 / NBRC 10782 / NRRL Y-8283 / UCD 57-17)</name>
    <name type="common">Kluyveromyces polysporus</name>
    <dbReference type="NCBI Taxonomy" id="436907"/>
    <lineage>
        <taxon>Eukaryota</taxon>
        <taxon>Fungi</taxon>
        <taxon>Dikarya</taxon>
        <taxon>Ascomycota</taxon>
        <taxon>Saccharomycotina</taxon>
        <taxon>Saccharomycetes</taxon>
        <taxon>Saccharomycetales</taxon>
        <taxon>Saccharomycetaceae</taxon>
        <taxon>Vanderwaltozyma</taxon>
    </lineage>
</organism>
<dbReference type="EMBL" id="DS480399">
    <property type="protein sequence ID" value="EDO17700.1"/>
    <property type="molecule type" value="Genomic_DNA"/>
</dbReference>
<dbReference type="GO" id="GO:0019722">
    <property type="term" value="P:calcium-mediated signaling"/>
    <property type="evidence" value="ECO:0007669"/>
    <property type="project" value="EnsemblFungi"/>
</dbReference>
<dbReference type="eggNOG" id="KOG4019">
    <property type="taxonomic scope" value="Eukaryota"/>
</dbReference>
<comment type="similarity">
    <text evidence="1">Belongs to the RCAN family.</text>
</comment>
<protein>
    <recommendedName>
        <fullName evidence="5">Calcipressin-like protein</fullName>
    </recommendedName>
</protein>
<evidence type="ECO:0008006" key="5">
    <source>
        <dbReference type="Google" id="ProtNLM"/>
    </source>
</evidence>
<dbReference type="OrthoDB" id="17212at2759"/>
<evidence type="ECO:0000256" key="2">
    <source>
        <dbReference type="SAM" id="MobiDB-lite"/>
    </source>
</evidence>
<name>A7TJ01_VANPO</name>
<dbReference type="PANTHER" id="PTHR10300:SF14">
    <property type="entry name" value="PROTEIN SARAH"/>
    <property type="match status" value="1"/>
</dbReference>
<accession>A7TJ01</accession>
<dbReference type="InParanoid" id="A7TJ01"/>
<dbReference type="RefSeq" id="XP_001645558.1">
    <property type="nucleotide sequence ID" value="XM_001645508.1"/>
</dbReference>
<evidence type="ECO:0000313" key="3">
    <source>
        <dbReference type="EMBL" id="EDO17700.1"/>
    </source>
</evidence>
<dbReference type="Proteomes" id="UP000000267">
    <property type="component" value="Unassembled WGS sequence"/>
</dbReference>
<dbReference type="GeneID" id="5545947"/>
<dbReference type="GO" id="GO:0030346">
    <property type="term" value="F:protein phosphatase 2B binding"/>
    <property type="evidence" value="ECO:0007669"/>
    <property type="project" value="EnsemblFungi"/>
</dbReference>
<dbReference type="KEGG" id="vpo:Kpol_1033p3"/>
<dbReference type="PhylomeDB" id="A7TJ01"/>
<reference evidence="3 4" key="1">
    <citation type="journal article" date="2007" name="Proc. Natl. Acad. Sci. U.S.A.">
        <title>Independent sorting-out of thousands of duplicated gene pairs in two yeast species descended from a whole-genome duplication.</title>
        <authorList>
            <person name="Scannell D.R."/>
            <person name="Frank A.C."/>
            <person name="Conant G.C."/>
            <person name="Byrne K.P."/>
            <person name="Woolfit M."/>
            <person name="Wolfe K.H."/>
        </authorList>
    </citation>
    <scope>NUCLEOTIDE SEQUENCE [LARGE SCALE GENOMIC DNA]</scope>
    <source>
        <strain evidence="4">ATCC 22028 / DSM 70294 / BCRC 21397 / CBS 2163 / NBRC 10782 / NRRL Y-8283 / UCD 57-17</strain>
    </source>
</reference>